<dbReference type="Proteomes" id="UP000251241">
    <property type="component" value="Unassembled WGS sequence"/>
</dbReference>
<dbReference type="RefSeq" id="WP_112374194.1">
    <property type="nucleotide sequence ID" value="NZ_CP069793.1"/>
</dbReference>
<evidence type="ECO:0000313" key="1">
    <source>
        <dbReference type="EMBL" id="SPZ84872.1"/>
    </source>
</evidence>
<dbReference type="EMBL" id="UAUU01000005">
    <property type="protein sequence ID" value="SPZ84872.1"/>
    <property type="molecule type" value="Genomic_DNA"/>
</dbReference>
<sequence length="355" mass="39457">MGTKEEIFNTIGDLLQDLNGQYLTLSEQGSLSEINELVTLEAKAQAVAAYITLLKTKAVLQGAQSQHTLSTAALDSKKIAFNDYFTPPSTLRSSAQQVVAEPTESEIQEAQPVEDFNRGNEEAIVANEETSVEENEVPFVSEREPVKLEEPETSFVSEREPIQSGEPSPAIAEPVAPPVVATPPVFEAAPVEELAYQAEKEVTAQVEEPTVFVTEVIEEPKEVVIEQPQEVFIQEEINTVIEEAPARPLTLNEIISQQKQAGVQNRVYQVNQSGHSDKLTDIKAGISLNDKLLFIKDLFNGYSLAYSEAVELLNRFTSYAEADAFLQTNYAIKNKWADKPHTVEKLYNVLRRRYN</sequence>
<dbReference type="AlphaFoldDB" id="A0A2X2IRH6"/>
<gene>
    <name evidence="1" type="ORF">NCTC11343_01421</name>
</gene>
<proteinExistence type="predicted"/>
<name>A0A2X2IRH6_SPHMU</name>
<accession>A0A2X2IRH6</accession>
<organism evidence="1 2">
    <name type="scientific">Sphingobacterium multivorum</name>
    <dbReference type="NCBI Taxonomy" id="28454"/>
    <lineage>
        <taxon>Bacteria</taxon>
        <taxon>Pseudomonadati</taxon>
        <taxon>Bacteroidota</taxon>
        <taxon>Sphingobacteriia</taxon>
        <taxon>Sphingobacteriales</taxon>
        <taxon>Sphingobacteriaceae</taxon>
        <taxon>Sphingobacterium</taxon>
    </lineage>
</organism>
<evidence type="ECO:0000313" key="2">
    <source>
        <dbReference type="Proteomes" id="UP000251241"/>
    </source>
</evidence>
<reference evidence="1 2" key="1">
    <citation type="submission" date="2018-06" db="EMBL/GenBank/DDBJ databases">
        <authorList>
            <consortium name="Pathogen Informatics"/>
            <person name="Doyle S."/>
        </authorList>
    </citation>
    <scope>NUCLEOTIDE SEQUENCE [LARGE SCALE GENOMIC DNA]</scope>
    <source>
        <strain evidence="1 2">NCTC11343</strain>
    </source>
</reference>
<dbReference type="GeneID" id="97181590"/>
<protein>
    <submittedName>
        <fullName evidence="1">Uncharacterized protein</fullName>
    </submittedName>
</protein>